<evidence type="ECO:0000313" key="1">
    <source>
        <dbReference type="EMBL" id="KAI8555632.1"/>
    </source>
</evidence>
<gene>
    <name evidence="1" type="ORF">RHMOL_Rhmol05G0187700</name>
</gene>
<reference evidence="1" key="1">
    <citation type="submission" date="2022-02" db="EMBL/GenBank/DDBJ databases">
        <title>Plant Genome Project.</title>
        <authorList>
            <person name="Zhang R.-G."/>
        </authorList>
    </citation>
    <scope>NUCLEOTIDE SEQUENCE</scope>
    <source>
        <strain evidence="1">AT1</strain>
    </source>
</reference>
<name>A0ACC0NS90_RHOML</name>
<evidence type="ECO:0000313" key="2">
    <source>
        <dbReference type="Proteomes" id="UP001062846"/>
    </source>
</evidence>
<sequence>MAEIGAVSLMMKNLKELINSRRDLILEDENQINCLYEDLRMLSNVLKDLQEKGHEAVKNLRSRIRDVEYEAENILDLFVVNAASKKEEQKNKNKNLMMKLKTMMMNTKKKDVLDLAHVKQEIEAIKQEVMEIYRKRVDKMSATEVGTSSIGESSIANTPTWEGEIKVGVKEDVEITRDQLTSIANTQILADEIIVGFEEELTRIKDQLTGGSKRLQVVSIVGMAGLGKTTLARKVYNDPLVLYHFYSCAWLIVSQEYRKRELLHRLLSSVMQHTDGIDQMNEEELAQQLYKSLKGRRYLIVMDDIWDVRAWFDFKTCFPNDNNGSRILLTSRHGNVALLAKPNCPPLSLRFLTNDESWDLIQRKVFRRETCPPQLMQMGKKIANKCQGLPLAIVVVAGILTNEEKSQERWKQVGETLYSHVAAGPLQWTKTLALSYNHLPHHLRQCFLYFAIFPEGFQVPVWKLIGLWVAEGFIRKTGDKTLEDVAEEYLTDLIGRSLILVSQTRYDGGVKACGIHDSLRDFCVKQAEKEGFLHRYSHGDQVFSSSNSECLSIDDSLGVWTTSSIFIFSPNTQTFACFNSRCTCSQLPYSSQPCYELLKVLDASFRIIRSYPNDIGKLVRLRYLAIGTLLVHSETCVPASISNLRHLETLIIDAGSSVILPHCIRKMVNLRHIRITGPGLHQIEGQDPHAPYPFSMDVLQTLSRVDPGSCGDFLAGTPNLRKLGFRGRIAKEHVVNHLQELKFPDIDFLNHLQELKLFNTCFSKSGGWSANLGGVRFPANLKKLTLARTFLNWDEMCSLRKSVPKLEVLKLLQDACKGPVWETCGDFPQLKCLKFESLDVVQWNASAMHFPRLQQLSLVGCYWLENIPPEMGDIPTLEMIEVHLCNLPLANSAREIKEEQESMGNTTLQVATPVICRTTGDVEDGQRPEGLDQEGKLPEDGVDQVDLPHQWSHVSKSPMHAIPYFNPYMVPMSKADHAALLQRRLTPQNPFLPPFFSPSAGTQTPSSLSRVCSSLVSSVLPILTRLAPTLTPNLAPQLPSPNRLSRSAGDGSSRSTLHRNQFRLNRRQVSCIPTSSRFLSLVINVQSLDFCPS</sequence>
<keyword evidence="2" id="KW-1185">Reference proteome</keyword>
<proteinExistence type="predicted"/>
<organism evidence="1 2">
    <name type="scientific">Rhododendron molle</name>
    <name type="common">Chinese azalea</name>
    <name type="synonym">Azalea mollis</name>
    <dbReference type="NCBI Taxonomy" id="49168"/>
    <lineage>
        <taxon>Eukaryota</taxon>
        <taxon>Viridiplantae</taxon>
        <taxon>Streptophyta</taxon>
        <taxon>Embryophyta</taxon>
        <taxon>Tracheophyta</taxon>
        <taxon>Spermatophyta</taxon>
        <taxon>Magnoliopsida</taxon>
        <taxon>eudicotyledons</taxon>
        <taxon>Gunneridae</taxon>
        <taxon>Pentapetalae</taxon>
        <taxon>asterids</taxon>
        <taxon>Ericales</taxon>
        <taxon>Ericaceae</taxon>
        <taxon>Ericoideae</taxon>
        <taxon>Rhodoreae</taxon>
        <taxon>Rhododendron</taxon>
    </lineage>
</organism>
<protein>
    <submittedName>
        <fullName evidence="1">Uncharacterized protein</fullName>
    </submittedName>
</protein>
<accession>A0ACC0NS90</accession>
<dbReference type="Proteomes" id="UP001062846">
    <property type="component" value="Chromosome 5"/>
</dbReference>
<dbReference type="EMBL" id="CM046392">
    <property type="protein sequence ID" value="KAI8555632.1"/>
    <property type="molecule type" value="Genomic_DNA"/>
</dbReference>
<comment type="caution">
    <text evidence="1">The sequence shown here is derived from an EMBL/GenBank/DDBJ whole genome shotgun (WGS) entry which is preliminary data.</text>
</comment>